<reference evidence="3" key="1">
    <citation type="journal article" date="2023" name="Mol. Phylogenet. Evol.">
        <title>Genome-scale phylogeny and comparative genomics of the fungal order Sordariales.</title>
        <authorList>
            <person name="Hensen N."/>
            <person name="Bonometti L."/>
            <person name="Westerberg I."/>
            <person name="Brannstrom I.O."/>
            <person name="Guillou S."/>
            <person name="Cros-Aarteil S."/>
            <person name="Calhoun S."/>
            <person name="Haridas S."/>
            <person name="Kuo A."/>
            <person name="Mondo S."/>
            <person name="Pangilinan J."/>
            <person name="Riley R."/>
            <person name="LaButti K."/>
            <person name="Andreopoulos B."/>
            <person name="Lipzen A."/>
            <person name="Chen C."/>
            <person name="Yan M."/>
            <person name="Daum C."/>
            <person name="Ng V."/>
            <person name="Clum A."/>
            <person name="Steindorff A."/>
            <person name="Ohm R.A."/>
            <person name="Martin F."/>
            <person name="Silar P."/>
            <person name="Natvig D.O."/>
            <person name="Lalanne C."/>
            <person name="Gautier V."/>
            <person name="Ament-Velasquez S.L."/>
            <person name="Kruys A."/>
            <person name="Hutchinson M.I."/>
            <person name="Powell A.J."/>
            <person name="Barry K."/>
            <person name="Miller A.N."/>
            <person name="Grigoriev I.V."/>
            <person name="Debuchy R."/>
            <person name="Gladieux P."/>
            <person name="Hiltunen Thoren M."/>
            <person name="Johannesson H."/>
        </authorList>
    </citation>
    <scope>NUCLEOTIDE SEQUENCE [LARGE SCALE GENOMIC DNA]</scope>
    <source>
        <strain evidence="3">CBS 284.82</strain>
    </source>
</reference>
<organism evidence="2 3">
    <name type="scientific">Parachaetomium inaequale</name>
    <dbReference type="NCBI Taxonomy" id="2588326"/>
    <lineage>
        <taxon>Eukaryota</taxon>
        <taxon>Fungi</taxon>
        <taxon>Dikarya</taxon>
        <taxon>Ascomycota</taxon>
        <taxon>Pezizomycotina</taxon>
        <taxon>Sordariomycetes</taxon>
        <taxon>Sordariomycetidae</taxon>
        <taxon>Sordariales</taxon>
        <taxon>Chaetomiaceae</taxon>
        <taxon>Parachaetomium</taxon>
    </lineage>
</organism>
<feature type="compositionally biased region" description="Polar residues" evidence="1">
    <location>
        <begin position="41"/>
        <end position="54"/>
    </location>
</feature>
<feature type="region of interest" description="Disordered" evidence="1">
    <location>
        <begin position="103"/>
        <end position="159"/>
    </location>
</feature>
<dbReference type="Proteomes" id="UP001303115">
    <property type="component" value="Unassembled WGS sequence"/>
</dbReference>
<feature type="compositionally biased region" description="Low complexity" evidence="1">
    <location>
        <begin position="107"/>
        <end position="116"/>
    </location>
</feature>
<feature type="region of interest" description="Disordered" evidence="1">
    <location>
        <begin position="177"/>
        <end position="202"/>
    </location>
</feature>
<dbReference type="EMBL" id="MU854496">
    <property type="protein sequence ID" value="KAK4034074.1"/>
    <property type="molecule type" value="Genomic_DNA"/>
</dbReference>
<evidence type="ECO:0000313" key="2">
    <source>
        <dbReference type="EMBL" id="KAK4034074.1"/>
    </source>
</evidence>
<name>A0AAN6P983_9PEZI</name>
<dbReference type="AlphaFoldDB" id="A0AAN6P983"/>
<accession>A0AAN6P983</accession>
<proteinExistence type="predicted"/>
<protein>
    <submittedName>
        <fullName evidence="2">Uncharacterized protein</fullName>
    </submittedName>
</protein>
<sequence length="202" mass="21046">MADDVGEGIALGPEDEQGAGAPVAPRARGDKIRPRSRYFGSASNARQNKATSVTAKAPRKDAAGIPRREAARSIIGQHAIRKAGGRGGAASVSNLFAQSLPATPGREAAQGAEAAAIRPTGSSASEPSHEAAVQHVQNLPSESLGLSRDKSPSSVTSFGREATRSVFVVKPPIVKPPIVAPNWDGRPATAHYETRSRIQPRH</sequence>
<feature type="compositionally biased region" description="Basic and acidic residues" evidence="1">
    <location>
        <begin position="58"/>
        <end position="71"/>
    </location>
</feature>
<feature type="region of interest" description="Disordered" evidence="1">
    <location>
        <begin position="1"/>
        <end position="89"/>
    </location>
</feature>
<evidence type="ECO:0000313" key="3">
    <source>
        <dbReference type="Proteomes" id="UP001303115"/>
    </source>
</evidence>
<gene>
    <name evidence="2" type="ORF">C8A01DRAFT_19054</name>
</gene>
<evidence type="ECO:0000256" key="1">
    <source>
        <dbReference type="SAM" id="MobiDB-lite"/>
    </source>
</evidence>
<keyword evidence="3" id="KW-1185">Reference proteome</keyword>
<comment type="caution">
    <text evidence="2">The sequence shown here is derived from an EMBL/GenBank/DDBJ whole genome shotgun (WGS) entry which is preliminary data.</text>
</comment>